<dbReference type="Pfam" id="PF00106">
    <property type="entry name" value="adh_short"/>
    <property type="match status" value="1"/>
</dbReference>
<comment type="caution">
    <text evidence="5">The sequence shown here is derived from an EMBL/GenBank/DDBJ whole genome shotgun (WGS) entry which is preliminary data.</text>
</comment>
<dbReference type="AlphaFoldDB" id="A0A327QVG0"/>
<dbReference type="SMART" id="SM00822">
    <property type="entry name" value="PKS_KR"/>
    <property type="match status" value="1"/>
</dbReference>
<dbReference type="GO" id="GO:0016491">
    <property type="term" value="F:oxidoreductase activity"/>
    <property type="evidence" value="ECO:0007669"/>
    <property type="project" value="UniProtKB-KW"/>
</dbReference>
<proteinExistence type="inferred from homology"/>
<comment type="similarity">
    <text evidence="1 3">Belongs to the short-chain dehydrogenases/reductases (SDR) family.</text>
</comment>
<dbReference type="Gene3D" id="3.40.50.720">
    <property type="entry name" value="NAD(P)-binding Rossmann-like Domain"/>
    <property type="match status" value="1"/>
</dbReference>
<organism evidence="5 6">
    <name type="scientific">Chitinophaga skermanii</name>
    <dbReference type="NCBI Taxonomy" id="331697"/>
    <lineage>
        <taxon>Bacteria</taxon>
        <taxon>Pseudomonadati</taxon>
        <taxon>Bacteroidota</taxon>
        <taxon>Chitinophagia</taxon>
        <taxon>Chitinophagales</taxon>
        <taxon>Chitinophagaceae</taxon>
        <taxon>Chitinophaga</taxon>
    </lineage>
</organism>
<feature type="domain" description="Ketoreductase" evidence="4">
    <location>
        <begin position="8"/>
        <end position="188"/>
    </location>
</feature>
<name>A0A327QVG0_9BACT</name>
<gene>
    <name evidence="5" type="ORF">LX64_01020</name>
</gene>
<protein>
    <submittedName>
        <fullName evidence="5">Short-subunit dehydrogenase</fullName>
    </submittedName>
</protein>
<dbReference type="NCBIfam" id="NF004825">
    <property type="entry name" value="PRK06181.1"/>
    <property type="match status" value="1"/>
</dbReference>
<dbReference type="GO" id="GO:0016020">
    <property type="term" value="C:membrane"/>
    <property type="evidence" value="ECO:0007669"/>
    <property type="project" value="TreeGrafter"/>
</dbReference>
<evidence type="ECO:0000256" key="3">
    <source>
        <dbReference type="RuleBase" id="RU000363"/>
    </source>
</evidence>
<evidence type="ECO:0000256" key="1">
    <source>
        <dbReference type="ARBA" id="ARBA00006484"/>
    </source>
</evidence>
<dbReference type="SUPFAM" id="SSF51735">
    <property type="entry name" value="NAD(P)-binding Rossmann-fold domains"/>
    <property type="match status" value="1"/>
</dbReference>
<dbReference type="InterPro" id="IPR057326">
    <property type="entry name" value="KR_dom"/>
</dbReference>
<dbReference type="PRINTS" id="PR00081">
    <property type="entry name" value="GDHRDH"/>
</dbReference>
<dbReference type="PRINTS" id="PR00080">
    <property type="entry name" value="SDRFAMILY"/>
</dbReference>
<dbReference type="RefSeq" id="WP_111596525.1">
    <property type="nucleotide sequence ID" value="NZ_QLLL01000002.1"/>
</dbReference>
<reference evidence="5 6" key="1">
    <citation type="submission" date="2018-06" db="EMBL/GenBank/DDBJ databases">
        <title>Genomic Encyclopedia of Archaeal and Bacterial Type Strains, Phase II (KMG-II): from individual species to whole genera.</title>
        <authorList>
            <person name="Goeker M."/>
        </authorList>
    </citation>
    <scope>NUCLEOTIDE SEQUENCE [LARGE SCALE GENOMIC DNA]</scope>
    <source>
        <strain evidence="5 6">DSM 23857</strain>
    </source>
</reference>
<dbReference type="PANTHER" id="PTHR44196:SF1">
    <property type="entry name" value="DEHYDROGENASE_REDUCTASE SDR FAMILY MEMBER 7B"/>
    <property type="match status" value="1"/>
</dbReference>
<evidence type="ECO:0000256" key="2">
    <source>
        <dbReference type="ARBA" id="ARBA00023002"/>
    </source>
</evidence>
<evidence type="ECO:0000313" key="5">
    <source>
        <dbReference type="EMBL" id="RAJ08370.1"/>
    </source>
</evidence>
<dbReference type="InterPro" id="IPR020904">
    <property type="entry name" value="Sc_DH/Rdtase_CS"/>
</dbReference>
<dbReference type="PROSITE" id="PS00061">
    <property type="entry name" value="ADH_SHORT"/>
    <property type="match status" value="1"/>
</dbReference>
<dbReference type="InterPro" id="IPR036291">
    <property type="entry name" value="NAD(P)-bd_dom_sf"/>
</dbReference>
<evidence type="ECO:0000259" key="4">
    <source>
        <dbReference type="SMART" id="SM00822"/>
    </source>
</evidence>
<sequence>MNNSFQQKVFVITGGTSGIGKAIAFAAKEAGAYVAVCGRKQQALDELQASMQYNQLFTFVADVSVEDDCKKFIDATLQRFGKIDVLINNAGISMRALFKDADVAVLKQLMDINFWGTVYCTKFALPSITQNKGTIVGVSSIAGYRGLPGRTGYSASKFAMQGFLEALRTENLHTGVNVMWVCPGFTASNIRNTALNQHGTAQGDTPLDEGKLMSAEAVADYTLQAIAKRKRTLVLTGQGKLTVFMSRMFAALTDKLVFNHFKKEPGSPLQ</sequence>
<dbReference type="EMBL" id="QLLL01000002">
    <property type="protein sequence ID" value="RAJ08370.1"/>
    <property type="molecule type" value="Genomic_DNA"/>
</dbReference>
<dbReference type="Proteomes" id="UP000249547">
    <property type="component" value="Unassembled WGS sequence"/>
</dbReference>
<dbReference type="PANTHER" id="PTHR44196">
    <property type="entry name" value="DEHYDROGENASE/REDUCTASE SDR FAMILY MEMBER 7B"/>
    <property type="match status" value="1"/>
</dbReference>
<evidence type="ECO:0000313" key="6">
    <source>
        <dbReference type="Proteomes" id="UP000249547"/>
    </source>
</evidence>
<keyword evidence="2" id="KW-0560">Oxidoreductase</keyword>
<dbReference type="InterPro" id="IPR002347">
    <property type="entry name" value="SDR_fam"/>
</dbReference>
<keyword evidence="6" id="KW-1185">Reference proteome</keyword>
<dbReference type="OrthoDB" id="822355at2"/>
<accession>A0A327QVG0</accession>